<reference evidence="2 3" key="1">
    <citation type="submission" date="2023-07" db="EMBL/GenBank/DDBJ databases">
        <title>Strategy for survival of the halotoleranting strain Dietzia MX2 from the Yakshinskoe mineral salts deposit.</title>
        <authorList>
            <person name="Kharitonova M.A."/>
            <person name="Kupriyanova-Ashina F.G."/>
            <person name="Shakirov T.R."/>
            <person name="Vafina M.S."/>
            <person name="Ilinskaya O.N."/>
        </authorList>
    </citation>
    <scope>NUCLEOTIDE SEQUENCE [LARGE SCALE GENOMIC DNA]</scope>
    <source>
        <strain evidence="2 3">MX2</strain>
    </source>
</reference>
<feature type="chain" id="PRO_5047020896" evidence="1">
    <location>
        <begin position="24"/>
        <end position="47"/>
    </location>
</feature>
<dbReference type="Proteomes" id="UP001172702">
    <property type="component" value="Unassembled WGS sequence"/>
</dbReference>
<comment type="caution">
    <text evidence="2">The sequence shown here is derived from an EMBL/GenBank/DDBJ whole genome shotgun (WGS) entry which is preliminary data.</text>
</comment>
<organism evidence="2 3">
    <name type="scientific">Dietzia maris</name>
    <dbReference type="NCBI Taxonomy" id="37915"/>
    <lineage>
        <taxon>Bacteria</taxon>
        <taxon>Bacillati</taxon>
        <taxon>Actinomycetota</taxon>
        <taxon>Actinomycetes</taxon>
        <taxon>Mycobacteriales</taxon>
        <taxon>Dietziaceae</taxon>
        <taxon>Dietzia</taxon>
    </lineage>
</organism>
<accession>A0ABT8H533</accession>
<sequence length="47" mass="4332">MTSRTLRSVATGAAALLVASGLAAGTGAGVAGAEPVTAEPTATECAT</sequence>
<keyword evidence="3" id="KW-1185">Reference proteome</keyword>
<dbReference type="EMBL" id="JAUHTB010000022">
    <property type="protein sequence ID" value="MDN4507362.1"/>
    <property type="molecule type" value="Genomic_DNA"/>
</dbReference>
<gene>
    <name evidence="2" type="ORF">QYF62_15045</name>
</gene>
<keyword evidence="1" id="KW-0732">Signal</keyword>
<evidence type="ECO:0000313" key="2">
    <source>
        <dbReference type="EMBL" id="MDN4507362.1"/>
    </source>
</evidence>
<feature type="signal peptide" evidence="1">
    <location>
        <begin position="1"/>
        <end position="23"/>
    </location>
</feature>
<protein>
    <submittedName>
        <fullName evidence="2">Uncharacterized protein</fullName>
    </submittedName>
</protein>
<evidence type="ECO:0000313" key="3">
    <source>
        <dbReference type="Proteomes" id="UP001172702"/>
    </source>
</evidence>
<proteinExistence type="predicted"/>
<evidence type="ECO:0000256" key="1">
    <source>
        <dbReference type="SAM" id="SignalP"/>
    </source>
</evidence>
<name>A0ABT8H533_9ACTN</name>
<dbReference type="RefSeq" id="WP_156523574.1">
    <property type="nucleotide sequence ID" value="NZ_JAPWIO010000025.1"/>
</dbReference>